<proteinExistence type="inferred from homology"/>
<feature type="transmembrane region" description="Helical" evidence="12">
    <location>
        <begin position="927"/>
        <end position="948"/>
    </location>
</feature>
<dbReference type="InterPro" id="IPR003439">
    <property type="entry name" value="ABC_transporter-like_ATP-bd"/>
</dbReference>
<dbReference type="CDD" id="cd18580">
    <property type="entry name" value="ABC_6TM_ABCC_D2"/>
    <property type="match status" value="1"/>
</dbReference>
<feature type="transmembrane region" description="Helical" evidence="12">
    <location>
        <begin position="1045"/>
        <end position="1063"/>
    </location>
</feature>
<evidence type="ECO:0000313" key="16">
    <source>
        <dbReference type="EMBL" id="KAL3352189.1"/>
    </source>
</evidence>
<dbReference type="CDD" id="cd03244">
    <property type="entry name" value="ABCC_MRP_domain2"/>
    <property type="match status" value="1"/>
</dbReference>
<feature type="domain" description="ABC transporter" evidence="14">
    <location>
        <begin position="1137"/>
        <end position="1371"/>
    </location>
</feature>
<dbReference type="InterPro" id="IPR004021">
    <property type="entry name" value="HIN200/IF120x"/>
</dbReference>
<dbReference type="Proteomes" id="UP001627284">
    <property type="component" value="Unassembled WGS sequence"/>
</dbReference>
<dbReference type="SMART" id="SM00382">
    <property type="entry name" value="AAA"/>
    <property type="match status" value="2"/>
</dbReference>
<keyword evidence="9 12" id="KW-1133">Transmembrane helix</keyword>
<accession>A0ABD2T7P4</accession>
<evidence type="ECO:0000256" key="3">
    <source>
        <dbReference type="ARBA" id="ARBA00012191"/>
    </source>
</evidence>
<dbReference type="PROSITE" id="PS50929">
    <property type="entry name" value="ABC_TM1F"/>
    <property type="match status" value="2"/>
</dbReference>
<evidence type="ECO:0000256" key="9">
    <source>
        <dbReference type="ARBA" id="ARBA00022989"/>
    </source>
</evidence>
<evidence type="ECO:0000259" key="14">
    <source>
        <dbReference type="PROSITE" id="PS50893"/>
    </source>
</evidence>
<keyword evidence="10 12" id="KW-0472">Membrane</keyword>
<keyword evidence="6" id="KW-0677">Repeat</keyword>
<evidence type="ECO:0000256" key="12">
    <source>
        <dbReference type="SAM" id="Phobius"/>
    </source>
</evidence>
<gene>
    <name evidence="16" type="ORF">AABB24_020318</name>
</gene>
<feature type="transmembrane region" description="Helical" evidence="12">
    <location>
        <begin position="527"/>
        <end position="547"/>
    </location>
</feature>
<dbReference type="InterPro" id="IPR027417">
    <property type="entry name" value="P-loop_NTPase"/>
</dbReference>
<dbReference type="EMBL" id="JBJKTR010000012">
    <property type="protein sequence ID" value="KAL3352189.1"/>
    <property type="molecule type" value="Genomic_DNA"/>
</dbReference>
<evidence type="ECO:0000259" key="13">
    <source>
        <dbReference type="PROSITE" id="PS50834"/>
    </source>
</evidence>
<evidence type="ECO:0000256" key="7">
    <source>
        <dbReference type="ARBA" id="ARBA00022741"/>
    </source>
</evidence>
<evidence type="ECO:0000256" key="8">
    <source>
        <dbReference type="ARBA" id="ARBA00022840"/>
    </source>
</evidence>
<sequence>MIFDALVWYCKPVANGIWAKETNSAFGAYTPCAIESADCISNVVLFVLCVYRLWLVRMDHNIRRFQLRSKYYNYILILLGSCCAAEPLLRLFMGISIFNLDADTDLAPFEMVSLSIEALAWMSIIVMNLVETKVYIKEFRWYVRFGVMYVLVGELVILNFVFSMQSFYSRFTLYIYYSSVICQIVFGALLLVHLPHLNPFPGYIPLRSESVDDKNDETILGEDHICPERYASILSRISFGWITPLLRQGYNRPITEKDVWKLDSWDKTETLSARFQRCWTEESQRKKPWLLRALNCSLGGRFWYGGLFKVGSDLCQFVGPLLLNRLLESLERGDPAWIGHLYAFLIFVGVSFGVLCEAQYFQNVMRVGFRMRSTLVAAIFRKSVRLTLEDRKQFPSGKITNMITTDANALQQVCQQLHVIWSAPFRIVIAMVLLYQQLGLASLLGALMLVLMIPMQTIIVSYMRKLSKEGLQYTDKRVGLTNEILAAMDVVKCYAWEKSFQSKVQGLRNGELSWFRKAQLLAAFNNFMLNSIPVLVTVISFGGFTLLGGNLTAARAFSSLSLFAILRFPLNMLPNIITQPEHPTLSNINLDIPVGELVAIVGGTGEGKTSLISAILGELPPLGNASVTIRGSIAYVPQVSWIFNATVRENVLFGSNFEPTRYWKAIDITALDHDLELLPVFKNCIKEELQGKTRVLVTNQLHFLPQVDRIILVSEGMVKEDGTFEKLLEHGTLFPKLMENAGKMESYGVETEYDPNFDSKSSQSSNIRHELQKDVTSVTKRKAGKSVLIRQEERETGIINWSVLMRYKDSLGGLWVVIFLFGCYTLTEILRILSSTWLSVWTKASSSKSNGAGFYILVYAILSFSQVFVTLANSFWLIISSLNAAKRIHNTMLHSILRAPMVFFHTNPSGRIINRFAKDLGDIDRNVANIGNMCLSQLWQLLSTFVLIGVVSTISLWAIMPLLILFYAAYLYYQNTSREVKRLDSITRSPVYAQFGEAINGLSTIRAYKAHDQLAAINGKSMDNNIRFTLANTSTNRWLTIRLEALGGIMIWLTATFAVIQNGRADDKVAVAATMGLLLSYSLNITTLLSNTLRQASRAENSLNAVERVGTYIDLPSEAQNVISSQPPPDWPSSGFIKFEDVVLRYRPGLPPVLHGLSFEISSGQKVGIVGRTGAGKSSMLNALFRIVELERGRILIDDCDVANIELTDLRSALSIIPQSPVLFSGTVRFNLDPFNEHNDADLWEALERAHLKDVISRNTFGLDAEVSEGGENFSVGQRQLLSLARAILRRSKILVLDEATAAVDVRTDALIQRTIREEFKTCTMLIIAHRLNTIIHTNCILVLDAGKVVEYDTPQNLLLNERSVFSNIVQSTGAANAQYLRNLVLNKERDDMFMEEELMHINRMSR</sequence>
<dbReference type="GO" id="GO:0005524">
    <property type="term" value="F:ATP binding"/>
    <property type="evidence" value="ECO:0007669"/>
    <property type="project" value="UniProtKB-KW"/>
</dbReference>
<evidence type="ECO:0000313" key="17">
    <source>
        <dbReference type="Proteomes" id="UP001627284"/>
    </source>
</evidence>
<feature type="transmembrane region" description="Helical" evidence="12">
    <location>
        <begin position="174"/>
        <end position="194"/>
    </location>
</feature>
<feature type="transmembrane region" description="Helical" evidence="12">
    <location>
        <begin position="814"/>
        <end position="834"/>
    </location>
</feature>
<dbReference type="Gene3D" id="3.40.50.300">
    <property type="entry name" value="P-loop containing nucleotide triphosphate hydrolases"/>
    <property type="match status" value="3"/>
</dbReference>
<comment type="caution">
    <text evidence="16">The sequence shown here is derived from an EMBL/GenBank/DDBJ whole genome shotgun (WGS) entry which is preliminary data.</text>
</comment>
<evidence type="ECO:0000256" key="10">
    <source>
        <dbReference type="ARBA" id="ARBA00023136"/>
    </source>
</evidence>
<keyword evidence="7" id="KW-0547">Nucleotide-binding</keyword>
<dbReference type="GO" id="GO:0005774">
    <property type="term" value="C:vacuolar membrane"/>
    <property type="evidence" value="ECO:0007669"/>
    <property type="project" value="UniProtKB-SubCell"/>
</dbReference>
<feature type="transmembrane region" description="Helical" evidence="12">
    <location>
        <begin position="1069"/>
        <end position="1089"/>
    </location>
</feature>
<dbReference type="InterPro" id="IPR011527">
    <property type="entry name" value="ABC1_TM_dom"/>
</dbReference>
<dbReference type="Pfam" id="PF00664">
    <property type="entry name" value="ABC_membrane"/>
    <property type="match status" value="2"/>
</dbReference>
<feature type="transmembrane region" description="Helical" evidence="12">
    <location>
        <begin position="71"/>
        <end position="92"/>
    </location>
</feature>
<feature type="transmembrane region" description="Helical" evidence="12">
    <location>
        <begin position="954"/>
        <end position="973"/>
    </location>
</feature>
<name>A0ABD2T7P4_9SOLN</name>
<feature type="domain" description="ABC transmembrane type-1" evidence="15">
    <location>
        <begin position="818"/>
        <end position="1101"/>
    </location>
</feature>
<dbReference type="SUPFAM" id="SSF90123">
    <property type="entry name" value="ABC transporter transmembrane region"/>
    <property type="match status" value="2"/>
</dbReference>
<feature type="transmembrane region" description="Helical" evidence="12">
    <location>
        <begin position="142"/>
        <end position="162"/>
    </location>
</feature>
<dbReference type="EC" id="7.6.2.2" evidence="3"/>
<dbReference type="PANTHER" id="PTHR24223">
    <property type="entry name" value="ATP-BINDING CASSETTE SUB-FAMILY C"/>
    <property type="match status" value="1"/>
</dbReference>
<keyword evidence="4" id="KW-0813">Transport</keyword>
<comment type="subcellular location">
    <subcellularLocation>
        <location evidence="1">Vacuole membrane</location>
        <topology evidence="1">Multi-pass membrane protein</topology>
    </subcellularLocation>
</comment>
<keyword evidence="5 12" id="KW-0812">Transmembrane</keyword>
<evidence type="ECO:0000256" key="6">
    <source>
        <dbReference type="ARBA" id="ARBA00022737"/>
    </source>
</evidence>
<feature type="transmembrane region" description="Helical" evidence="12">
    <location>
        <begin position="854"/>
        <end position="879"/>
    </location>
</feature>
<comment type="catalytic activity">
    <reaction evidence="11">
        <text>ATP + H2O + xenobioticSide 1 = ADP + phosphate + xenobioticSide 2.</text>
        <dbReference type="EC" id="7.6.2.2"/>
    </reaction>
</comment>
<dbReference type="InterPro" id="IPR003593">
    <property type="entry name" value="AAA+_ATPase"/>
</dbReference>
<keyword evidence="8" id="KW-0067">ATP-binding</keyword>
<dbReference type="PROSITE" id="PS50834">
    <property type="entry name" value="HIN_200"/>
    <property type="match status" value="1"/>
</dbReference>
<dbReference type="Pfam" id="PF00005">
    <property type="entry name" value="ABC_tran"/>
    <property type="match status" value="2"/>
</dbReference>
<dbReference type="InterPro" id="IPR044726">
    <property type="entry name" value="ABCC_6TM_D2"/>
</dbReference>
<evidence type="ECO:0000256" key="1">
    <source>
        <dbReference type="ARBA" id="ARBA00004128"/>
    </source>
</evidence>
<comment type="similarity">
    <text evidence="2">Belongs to the ABC transporter superfamily. ABCC family. Conjugate transporter (TC 3.A.1.208) subfamily.</text>
</comment>
<feature type="transmembrane region" description="Helical" evidence="12">
    <location>
        <begin position="28"/>
        <end position="51"/>
    </location>
</feature>
<dbReference type="InterPro" id="IPR036640">
    <property type="entry name" value="ABC1_TM_sf"/>
</dbReference>
<dbReference type="PROSITE" id="PS00211">
    <property type="entry name" value="ABC_TRANSPORTER_1"/>
    <property type="match status" value="1"/>
</dbReference>
<evidence type="ECO:0000259" key="15">
    <source>
        <dbReference type="PROSITE" id="PS50929"/>
    </source>
</evidence>
<organism evidence="16 17">
    <name type="scientific">Solanum stoloniferum</name>
    <dbReference type="NCBI Taxonomy" id="62892"/>
    <lineage>
        <taxon>Eukaryota</taxon>
        <taxon>Viridiplantae</taxon>
        <taxon>Streptophyta</taxon>
        <taxon>Embryophyta</taxon>
        <taxon>Tracheophyta</taxon>
        <taxon>Spermatophyta</taxon>
        <taxon>Magnoliopsida</taxon>
        <taxon>eudicotyledons</taxon>
        <taxon>Gunneridae</taxon>
        <taxon>Pentapetalae</taxon>
        <taxon>asterids</taxon>
        <taxon>lamiids</taxon>
        <taxon>Solanales</taxon>
        <taxon>Solanaceae</taxon>
        <taxon>Solanoideae</taxon>
        <taxon>Solaneae</taxon>
        <taxon>Solanum</taxon>
    </lineage>
</organism>
<feature type="transmembrane region" description="Helical" evidence="12">
    <location>
        <begin position="335"/>
        <end position="356"/>
    </location>
</feature>
<evidence type="ECO:0000256" key="11">
    <source>
        <dbReference type="ARBA" id="ARBA00034018"/>
    </source>
</evidence>
<dbReference type="SUPFAM" id="SSF52540">
    <property type="entry name" value="P-loop containing nucleoside triphosphate hydrolases"/>
    <property type="match status" value="2"/>
</dbReference>
<dbReference type="PROSITE" id="PS50893">
    <property type="entry name" value="ABC_TRANSPORTER_2"/>
    <property type="match status" value="2"/>
</dbReference>
<feature type="transmembrane region" description="Helical" evidence="12">
    <location>
        <begin position="112"/>
        <end position="130"/>
    </location>
</feature>
<dbReference type="InterPro" id="IPR044746">
    <property type="entry name" value="ABCC_6TM_D1"/>
</dbReference>
<dbReference type="CDD" id="cd18579">
    <property type="entry name" value="ABC_6TM_ABCC_D1"/>
    <property type="match status" value="1"/>
</dbReference>
<reference evidence="16 17" key="1">
    <citation type="submission" date="2024-05" db="EMBL/GenBank/DDBJ databases">
        <title>De novo assembly of an allotetraploid wild potato.</title>
        <authorList>
            <person name="Hosaka A.J."/>
        </authorList>
    </citation>
    <scope>NUCLEOTIDE SEQUENCE [LARGE SCALE GENOMIC DNA]</scope>
    <source>
        <tissue evidence="16">Young leaves</tissue>
    </source>
</reference>
<evidence type="ECO:0000256" key="2">
    <source>
        <dbReference type="ARBA" id="ARBA00009726"/>
    </source>
</evidence>
<evidence type="ECO:0000256" key="5">
    <source>
        <dbReference type="ARBA" id="ARBA00022692"/>
    </source>
</evidence>
<dbReference type="PANTHER" id="PTHR24223:SF375">
    <property type="entry name" value="ABC TRANSPORTER C FAMILY MEMBER 11-RELATED"/>
    <property type="match status" value="1"/>
</dbReference>
<feature type="domain" description="ABC transmembrane type-1" evidence="15">
    <location>
        <begin position="305"/>
        <end position="579"/>
    </location>
</feature>
<dbReference type="InterPro" id="IPR050173">
    <property type="entry name" value="ABC_transporter_C-like"/>
</dbReference>
<dbReference type="Gene3D" id="1.20.1560.10">
    <property type="entry name" value="ABC transporter type 1, transmembrane domain"/>
    <property type="match status" value="2"/>
</dbReference>
<keyword evidence="17" id="KW-1185">Reference proteome</keyword>
<dbReference type="FunFam" id="3.40.50.300:FF:000163">
    <property type="entry name" value="Multidrug resistance-associated protein member 4"/>
    <property type="match status" value="1"/>
</dbReference>
<dbReference type="GO" id="GO:1902417">
    <property type="term" value="F:(+)-abscisic acid D-glucopyranosyl ester transmembrane transporter activity"/>
    <property type="evidence" value="ECO:0007669"/>
    <property type="project" value="UniProtKB-ARBA"/>
</dbReference>
<feature type="transmembrane region" description="Helical" evidence="12">
    <location>
        <begin position="302"/>
        <end position="323"/>
    </location>
</feature>
<dbReference type="InterPro" id="IPR017871">
    <property type="entry name" value="ABC_transporter-like_CS"/>
</dbReference>
<dbReference type="GO" id="GO:0008559">
    <property type="term" value="F:ABC-type xenobiotic transporter activity"/>
    <property type="evidence" value="ECO:0007669"/>
    <property type="project" value="UniProtKB-EC"/>
</dbReference>
<feature type="domain" description="HIN-200" evidence="13">
    <location>
        <begin position="1341"/>
        <end position="1407"/>
    </location>
</feature>
<evidence type="ECO:0000256" key="4">
    <source>
        <dbReference type="ARBA" id="ARBA00022448"/>
    </source>
</evidence>
<dbReference type="FunFam" id="1.20.1560.10:FF:000013">
    <property type="entry name" value="ABC transporter C family member 2"/>
    <property type="match status" value="1"/>
</dbReference>
<dbReference type="FunFam" id="1.20.1560.10:FF:000024">
    <property type="entry name" value="ABC transporter C family member 2"/>
    <property type="match status" value="1"/>
</dbReference>
<feature type="domain" description="ABC transporter" evidence="14">
    <location>
        <begin position="560"/>
        <end position="740"/>
    </location>
</feature>
<protein>
    <recommendedName>
        <fullName evidence="3">ABC-type xenobiotic transporter</fullName>
        <ecNumber evidence="3">7.6.2.2</ecNumber>
    </recommendedName>
</protein>
<feature type="transmembrane region" description="Helical" evidence="12">
    <location>
        <begin position="441"/>
        <end position="463"/>
    </location>
</feature>